<accession>A0ABR7GD56</accession>
<keyword evidence="2" id="KW-1133">Transmembrane helix</keyword>
<name>A0ABR7GD56_9FIRM</name>
<keyword evidence="4" id="KW-1185">Reference proteome</keyword>
<proteinExistence type="predicted"/>
<keyword evidence="2" id="KW-0812">Transmembrane</keyword>
<sequence>MLFFGKKRKKEQEIDEAFAKVYQEIETIDNWNDPKKLEHYILDSCEQIIALTKEIEEEKAEYRVVTSYLTDIQTIEGLPDETRQAIREAASNIEQLNAARQAYENASYNISDSQFLLMEQNEDDVPQTIHRMLENERYQDKVRRDKNILEAQKNQWEIEREDITQERKIIKRASLLVFLLYATLLILLFVIQFATKMDMTVAFLVLFIVGALGGFIIYFRSIYLQKQMRQATRNENQAINLLNVVCMKYANVTKAVEYTKDKYGVHNSTELNYTWEQYVTAVKEKEKFLRNNDDLEYFNGRLIRLLQRIDLYDRKIWLDQTKALIDEDEMVEIKHNLVKRRQKIRGHIEDNRKIVQSERNEIDRLMTEHEHYVPEIIEIISSVDKLCGLKQE</sequence>
<keyword evidence="2" id="KW-0472">Membrane</keyword>
<evidence type="ECO:0000313" key="3">
    <source>
        <dbReference type="EMBL" id="MBC5685377.1"/>
    </source>
</evidence>
<gene>
    <name evidence="3" type="ORF">H8R94_01885</name>
</gene>
<evidence type="ECO:0008006" key="5">
    <source>
        <dbReference type="Google" id="ProtNLM"/>
    </source>
</evidence>
<organism evidence="3 4">
    <name type="scientific">Roseburia lenta</name>
    <dbReference type="NCBI Taxonomy" id="2763061"/>
    <lineage>
        <taxon>Bacteria</taxon>
        <taxon>Bacillati</taxon>
        <taxon>Bacillota</taxon>
        <taxon>Clostridia</taxon>
        <taxon>Lachnospirales</taxon>
        <taxon>Lachnospiraceae</taxon>
        <taxon>Roseburia</taxon>
    </lineage>
</organism>
<feature type="transmembrane region" description="Helical" evidence="2">
    <location>
        <begin position="175"/>
        <end position="195"/>
    </location>
</feature>
<evidence type="ECO:0000256" key="2">
    <source>
        <dbReference type="SAM" id="Phobius"/>
    </source>
</evidence>
<dbReference type="Proteomes" id="UP000643810">
    <property type="component" value="Unassembled WGS sequence"/>
</dbReference>
<dbReference type="EMBL" id="JACOPG010000001">
    <property type="protein sequence ID" value="MBC5685377.1"/>
    <property type="molecule type" value="Genomic_DNA"/>
</dbReference>
<keyword evidence="1" id="KW-0175">Coiled coil</keyword>
<protein>
    <recommendedName>
        <fullName evidence="5">5-bromo-4-chloroindolyl phosphate hydrolysis protein</fullName>
    </recommendedName>
</protein>
<evidence type="ECO:0000313" key="4">
    <source>
        <dbReference type="Proteomes" id="UP000643810"/>
    </source>
</evidence>
<evidence type="ECO:0000256" key="1">
    <source>
        <dbReference type="SAM" id="Coils"/>
    </source>
</evidence>
<dbReference type="RefSeq" id="WP_118281044.1">
    <property type="nucleotide sequence ID" value="NZ_JACOPG010000001.1"/>
</dbReference>
<reference evidence="3 4" key="1">
    <citation type="submission" date="2020-08" db="EMBL/GenBank/DDBJ databases">
        <title>Genome public.</title>
        <authorList>
            <person name="Liu C."/>
            <person name="Sun Q."/>
        </authorList>
    </citation>
    <scope>NUCLEOTIDE SEQUENCE [LARGE SCALE GENOMIC DNA]</scope>
    <source>
        <strain evidence="3 4">NSJ-9</strain>
    </source>
</reference>
<feature type="transmembrane region" description="Helical" evidence="2">
    <location>
        <begin position="201"/>
        <end position="219"/>
    </location>
</feature>
<feature type="coiled-coil region" evidence="1">
    <location>
        <begin position="135"/>
        <end position="173"/>
    </location>
</feature>
<comment type="caution">
    <text evidence="3">The sequence shown here is derived from an EMBL/GenBank/DDBJ whole genome shotgun (WGS) entry which is preliminary data.</text>
</comment>